<dbReference type="SUPFAM" id="SSF51306">
    <property type="entry name" value="LexA/Signal peptidase"/>
    <property type="match status" value="1"/>
</dbReference>
<dbReference type="CDD" id="cd06530">
    <property type="entry name" value="S26_SPase_I"/>
    <property type="match status" value="1"/>
</dbReference>
<reference evidence="3 4" key="1">
    <citation type="submission" date="2023-06" db="EMBL/GenBank/DDBJ databases">
        <authorList>
            <person name="Feng G."/>
            <person name="Li J."/>
            <person name="Zhu H."/>
        </authorList>
    </citation>
    <scope>NUCLEOTIDE SEQUENCE [LARGE SCALE GENOMIC DNA]</scope>
    <source>
        <strain evidence="3 4">RHCJP20</strain>
    </source>
</reference>
<accession>A0ABT7TCR2</accession>
<dbReference type="InterPro" id="IPR019533">
    <property type="entry name" value="Peptidase_S26"/>
</dbReference>
<feature type="transmembrane region" description="Helical" evidence="2">
    <location>
        <begin position="160"/>
        <end position="180"/>
    </location>
</feature>
<name>A0ABT7TCR2_9MICO</name>
<organism evidence="3 4">
    <name type="scientific">Curtobacterium subtropicum</name>
    <dbReference type="NCBI Taxonomy" id="3055138"/>
    <lineage>
        <taxon>Bacteria</taxon>
        <taxon>Bacillati</taxon>
        <taxon>Actinomycetota</taxon>
        <taxon>Actinomycetes</taxon>
        <taxon>Micrococcales</taxon>
        <taxon>Microbacteriaceae</taxon>
        <taxon>Curtobacterium</taxon>
    </lineage>
</organism>
<evidence type="ECO:0000256" key="1">
    <source>
        <dbReference type="SAM" id="MobiDB-lite"/>
    </source>
</evidence>
<keyword evidence="2" id="KW-0472">Membrane</keyword>
<keyword evidence="2" id="KW-0812">Transmembrane</keyword>
<evidence type="ECO:0000313" key="3">
    <source>
        <dbReference type="EMBL" id="MDM7887365.1"/>
    </source>
</evidence>
<dbReference type="EMBL" id="JAUCMM010000001">
    <property type="protein sequence ID" value="MDM7887365.1"/>
    <property type="molecule type" value="Genomic_DNA"/>
</dbReference>
<keyword evidence="2" id="KW-1133">Transmembrane helix</keyword>
<evidence type="ECO:0000256" key="2">
    <source>
        <dbReference type="SAM" id="Phobius"/>
    </source>
</evidence>
<proteinExistence type="predicted"/>
<feature type="transmembrane region" description="Helical" evidence="2">
    <location>
        <begin position="33"/>
        <end position="53"/>
    </location>
</feature>
<protein>
    <submittedName>
        <fullName evidence="3">S26 family signal peptidase</fullName>
    </submittedName>
</protein>
<dbReference type="InterPro" id="IPR036286">
    <property type="entry name" value="LexA/Signal_pep-like_sf"/>
</dbReference>
<dbReference type="Proteomes" id="UP001235720">
    <property type="component" value="Unassembled WGS sequence"/>
</dbReference>
<sequence length="405" mass="41249">MVSIAVHGGHTPHDVLHDAVDWGRVAVATAARAVVATLLGLALWAAAPAFVGWHPTTVMTGSMAPRLLPGDVVVSRPVTPAEIRPGQVLLADDPDQPGHLRMHRFVEPGPDGTVVTKGDANPQADSTPIERSAVHGVAVLRVPSVATPVLWIREGRWVEVGTAALALVAVLLLCTVDAPLRRRGPRHRGDGPAAGSGGRGRTGDGREARLAPAPSPAVGSTAGPHRRSPRPVARQVEVHGRSLPGAAVQRVRRVRRGGTPGVLAVVAVVAGGGVLLPTVHAEAAPFGRTTSTAVQFAAATVPVVTSLSCTNASGSVVIGWAYSGDGPKSFTLTDDTGAVLVTTTDGQARSATVRLTGALALGTQRSVQVQTNAAAPGSWTSAQSAPVAIQYTSVAGLGSGTTCVR</sequence>
<gene>
    <name evidence="3" type="ORF">QUG98_02760</name>
</gene>
<keyword evidence="4" id="KW-1185">Reference proteome</keyword>
<feature type="region of interest" description="Disordered" evidence="1">
    <location>
        <begin position="181"/>
        <end position="239"/>
    </location>
</feature>
<evidence type="ECO:0000313" key="4">
    <source>
        <dbReference type="Proteomes" id="UP001235720"/>
    </source>
</evidence>
<dbReference type="RefSeq" id="WP_289469097.1">
    <property type="nucleotide sequence ID" value="NZ_JAUCMM010000001.1"/>
</dbReference>
<feature type="transmembrane region" description="Helical" evidence="2">
    <location>
        <begin position="260"/>
        <end position="279"/>
    </location>
</feature>
<comment type="caution">
    <text evidence="3">The sequence shown here is derived from an EMBL/GenBank/DDBJ whole genome shotgun (WGS) entry which is preliminary data.</text>
</comment>